<evidence type="ECO:0000313" key="2">
    <source>
        <dbReference type="Proteomes" id="UP000003163"/>
    </source>
</evidence>
<evidence type="ECO:0008006" key="3">
    <source>
        <dbReference type="Google" id="ProtNLM"/>
    </source>
</evidence>
<dbReference type="InParanoid" id="A0A0L1P6D1"/>
<dbReference type="AlphaFoldDB" id="A0A0L1P6D1"/>
<organism evidence="1 2">
    <name type="scientific">Edhazardia aedis (strain USNM 41457)</name>
    <name type="common">Microsporidian parasite</name>
    <dbReference type="NCBI Taxonomy" id="1003232"/>
    <lineage>
        <taxon>Eukaryota</taxon>
        <taxon>Fungi</taxon>
        <taxon>Fungi incertae sedis</taxon>
        <taxon>Microsporidia</taxon>
        <taxon>Edhazardia</taxon>
    </lineage>
</organism>
<comment type="caution">
    <text evidence="1">The sequence shown here is derived from an EMBL/GenBank/DDBJ whole genome shotgun (WGS) entry which is preliminary data.</text>
</comment>
<sequence>MKDTITLYLSKKSYEEFRKTSERTKKIDTNNCNCFENVHKDICKDEFEAVFSCFYSSSSQDNNRNCKNVVQKYLNCLFKNNK</sequence>
<dbReference type="Proteomes" id="UP000003163">
    <property type="component" value="Unassembled WGS sequence"/>
</dbReference>
<dbReference type="EMBL" id="AFBI03000030">
    <property type="protein sequence ID" value="KNH48532.1"/>
    <property type="molecule type" value="Genomic_DNA"/>
</dbReference>
<dbReference type="OrthoDB" id="1915887at2759"/>
<keyword evidence="2" id="KW-1185">Reference proteome</keyword>
<accession>A0A0L1P6D1</accession>
<protein>
    <recommendedName>
        <fullName evidence="3">CHCH domain-containing protein</fullName>
    </recommendedName>
</protein>
<name>A0A0L1P6D1_EDHAE</name>
<evidence type="ECO:0000313" key="1">
    <source>
        <dbReference type="EMBL" id="KNH48532.1"/>
    </source>
</evidence>
<dbReference type="Gene3D" id="1.10.287.2900">
    <property type="match status" value="1"/>
</dbReference>
<reference evidence="2" key="2">
    <citation type="submission" date="2015-07" db="EMBL/GenBank/DDBJ databases">
        <title>Contrasting host-pathogen interactions and genome evolution in two generalist and specialist microsporidian pathogens of mosquitoes.</title>
        <authorList>
            <consortium name="The Broad Institute Genomics Platform"/>
            <consortium name="The Broad Institute Genome Sequencing Center for Infectious Disease"/>
            <person name="Cuomo C.A."/>
            <person name="Sanscrainte N.D."/>
            <person name="Goldberg J.M."/>
            <person name="Heiman D."/>
            <person name="Young S."/>
            <person name="Zeng Q."/>
            <person name="Becnel J.J."/>
            <person name="Birren B.W."/>
        </authorList>
    </citation>
    <scope>NUCLEOTIDE SEQUENCE [LARGE SCALE GENOMIC DNA]</scope>
    <source>
        <strain evidence="2">USNM 41457</strain>
    </source>
</reference>
<proteinExistence type="predicted"/>
<reference evidence="1 2" key="1">
    <citation type="submission" date="2011-08" db="EMBL/GenBank/DDBJ databases">
        <authorList>
            <person name="Liu Z.J."/>
            <person name="Shi F.L."/>
            <person name="Lu J.Q."/>
            <person name="Li M."/>
            <person name="Wang Z.L."/>
        </authorList>
    </citation>
    <scope>NUCLEOTIDE SEQUENCE [LARGE SCALE GENOMIC DNA]</scope>
    <source>
        <strain evidence="1 2">USNM 41457</strain>
    </source>
</reference>
<dbReference type="VEuPathDB" id="MicrosporidiaDB:EDEG_05084"/>
<gene>
    <name evidence="1" type="ORF">EDEG_05084</name>
</gene>